<keyword evidence="1 5" id="KW-0436">Ligase</keyword>
<comment type="function">
    <text evidence="5">ATP-dependent carboxylate-amine ligase which exhibits weak glutamate--cysteine ligase activity.</text>
</comment>
<name>A0A921FMI7_9MICC</name>
<evidence type="ECO:0000256" key="4">
    <source>
        <dbReference type="ARBA" id="ARBA00048819"/>
    </source>
</evidence>
<dbReference type="PANTHER" id="PTHR36510:SF1">
    <property type="entry name" value="GLUTAMATE--CYSTEINE LIGASE 2-RELATED"/>
    <property type="match status" value="1"/>
</dbReference>
<dbReference type="InterPro" id="IPR006336">
    <property type="entry name" value="GCS2"/>
</dbReference>
<dbReference type="GO" id="GO:0005524">
    <property type="term" value="F:ATP binding"/>
    <property type="evidence" value="ECO:0007669"/>
    <property type="project" value="UniProtKB-KW"/>
</dbReference>
<dbReference type="Proteomes" id="UP000703315">
    <property type="component" value="Unassembled WGS sequence"/>
</dbReference>
<protein>
    <recommendedName>
        <fullName evidence="5">Putative glutamate--cysteine ligase 2</fullName>
        <ecNumber evidence="5">6.3.2.2</ecNumber>
    </recommendedName>
    <alternativeName>
        <fullName evidence="5">Gamma-glutamylcysteine synthetase 2</fullName>
        <shortName evidence="5">GCS 2</shortName>
        <shortName evidence="5">Gamma-GCS 2</shortName>
    </alternativeName>
</protein>
<dbReference type="AlphaFoldDB" id="A0A921FMI7"/>
<dbReference type="SUPFAM" id="SSF55931">
    <property type="entry name" value="Glutamine synthetase/guanido kinase"/>
    <property type="match status" value="1"/>
</dbReference>
<dbReference type="InterPro" id="IPR014746">
    <property type="entry name" value="Gln_synth/guanido_kin_cat_dom"/>
</dbReference>
<dbReference type="PANTHER" id="PTHR36510">
    <property type="entry name" value="GLUTAMATE--CYSTEINE LIGASE 2-RELATED"/>
    <property type="match status" value="1"/>
</dbReference>
<dbReference type="InterPro" id="IPR050141">
    <property type="entry name" value="GCL_type2/YbdK_subfam"/>
</dbReference>
<evidence type="ECO:0000256" key="1">
    <source>
        <dbReference type="ARBA" id="ARBA00022598"/>
    </source>
</evidence>
<dbReference type="EMBL" id="DYXC01000098">
    <property type="protein sequence ID" value="HJF14925.1"/>
    <property type="molecule type" value="Genomic_DNA"/>
</dbReference>
<reference evidence="6" key="2">
    <citation type="submission" date="2021-09" db="EMBL/GenBank/DDBJ databases">
        <authorList>
            <person name="Gilroy R."/>
        </authorList>
    </citation>
    <scope>NUCLEOTIDE SEQUENCE</scope>
    <source>
        <strain evidence="6">ChiHjej13B12-14962</strain>
    </source>
</reference>
<dbReference type="EC" id="6.3.2.2" evidence="5"/>
<dbReference type="RefSeq" id="WP_303906080.1">
    <property type="nucleotide sequence ID" value="NZ_DYXC01000098.1"/>
</dbReference>
<comment type="caution">
    <text evidence="6">The sequence shown here is derived from an EMBL/GenBank/DDBJ whole genome shotgun (WGS) entry which is preliminary data.</text>
</comment>
<keyword evidence="3 5" id="KW-0067">ATP-binding</keyword>
<organism evidence="6 7">
    <name type="scientific">Enteractinococcus helveticum</name>
    <dbReference type="NCBI Taxonomy" id="1837282"/>
    <lineage>
        <taxon>Bacteria</taxon>
        <taxon>Bacillati</taxon>
        <taxon>Actinomycetota</taxon>
        <taxon>Actinomycetes</taxon>
        <taxon>Micrococcales</taxon>
        <taxon>Micrococcaceae</taxon>
    </lineage>
</organism>
<evidence type="ECO:0000256" key="2">
    <source>
        <dbReference type="ARBA" id="ARBA00022741"/>
    </source>
</evidence>
<keyword evidence="2 5" id="KW-0547">Nucleotide-binding</keyword>
<dbReference type="NCBIfam" id="TIGR02050">
    <property type="entry name" value="gshA_cyan_rel"/>
    <property type="match status" value="1"/>
</dbReference>
<reference evidence="6" key="1">
    <citation type="journal article" date="2021" name="PeerJ">
        <title>Extensive microbial diversity within the chicken gut microbiome revealed by metagenomics and culture.</title>
        <authorList>
            <person name="Gilroy R."/>
            <person name="Ravi A."/>
            <person name="Getino M."/>
            <person name="Pursley I."/>
            <person name="Horton D.L."/>
            <person name="Alikhan N.F."/>
            <person name="Baker D."/>
            <person name="Gharbi K."/>
            <person name="Hall N."/>
            <person name="Watson M."/>
            <person name="Adriaenssens E.M."/>
            <person name="Foster-Nyarko E."/>
            <person name="Jarju S."/>
            <person name="Secka A."/>
            <person name="Antonio M."/>
            <person name="Oren A."/>
            <person name="Chaudhuri R.R."/>
            <person name="La Ragione R."/>
            <person name="Hildebrand F."/>
            <person name="Pallen M.J."/>
        </authorList>
    </citation>
    <scope>NUCLEOTIDE SEQUENCE</scope>
    <source>
        <strain evidence="6">ChiHjej13B12-14962</strain>
    </source>
</reference>
<gene>
    <name evidence="6" type="ORF">K8V32_09025</name>
</gene>
<comment type="catalytic activity">
    <reaction evidence="4 5">
        <text>L-cysteine + L-glutamate + ATP = gamma-L-glutamyl-L-cysteine + ADP + phosphate + H(+)</text>
        <dbReference type="Rhea" id="RHEA:13285"/>
        <dbReference type="ChEBI" id="CHEBI:15378"/>
        <dbReference type="ChEBI" id="CHEBI:29985"/>
        <dbReference type="ChEBI" id="CHEBI:30616"/>
        <dbReference type="ChEBI" id="CHEBI:35235"/>
        <dbReference type="ChEBI" id="CHEBI:43474"/>
        <dbReference type="ChEBI" id="CHEBI:58173"/>
        <dbReference type="ChEBI" id="CHEBI:456216"/>
        <dbReference type="EC" id="6.3.2.2"/>
    </reaction>
</comment>
<sequence>MTKGFKVRLEFAKSSQSTVGIEWELGLVDSATGELRNVSDNILANLNVPSDAPFQIVGEFMLNTLELVTGVCQRVGDGLDQLATAGQHILDLIADDDLTLFSQGTHPFANPFQERVSSGYRYRKLLDRTQYWGQQMLIYGVHAHIGLDHINKAMPALNYLIQYYPHMLALSASSPYWVGYDTGYASQRTLLFQQLPTSGLPFQYYDWADYENVVEQLSTVGVIDDVSEIRWDVRPVPRYGTIEQRVCDGVSTLQQVGAITALTQCLVHEVVGGDVDALEHVDILPPWYVQENKWRAARYGLDTIAIIDTAGTEMLVTDHLELVLNRLEPIADHLGCAKELQWVEDMLRADNSAAQQRAETQSKFGDRLSQQQATNLVLSSAAETVRSIRNW</sequence>
<evidence type="ECO:0000256" key="3">
    <source>
        <dbReference type="ARBA" id="ARBA00022840"/>
    </source>
</evidence>
<dbReference type="GO" id="GO:0004357">
    <property type="term" value="F:glutamate-cysteine ligase activity"/>
    <property type="evidence" value="ECO:0007669"/>
    <property type="project" value="UniProtKB-EC"/>
</dbReference>
<evidence type="ECO:0000256" key="5">
    <source>
        <dbReference type="HAMAP-Rule" id="MF_01609"/>
    </source>
</evidence>
<proteinExistence type="inferred from homology"/>
<dbReference type="HAMAP" id="MF_01609">
    <property type="entry name" value="Glu_cys_ligase_2"/>
    <property type="match status" value="1"/>
</dbReference>
<accession>A0A921FMI7</accession>
<dbReference type="InterPro" id="IPR011793">
    <property type="entry name" value="YbdK"/>
</dbReference>
<evidence type="ECO:0000313" key="7">
    <source>
        <dbReference type="Proteomes" id="UP000703315"/>
    </source>
</evidence>
<dbReference type="GO" id="GO:0042398">
    <property type="term" value="P:modified amino acid biosynthetic process"/>
    <property type="evidence" value="ECO:0007669"/>
    <property type="project" value="InterPro"/>
</dbReference>
<dbReference type="Gene3D" id="3.30.590.20">
    <property type="match status" value="1"/>
</dbReference>
<evidence type="ECO:0000313" key="6">
    <source>
        <dbReference type="EMBL" id="HJF14925.1"/>
    </source>
</evidence>
<dbReference type="NCBIfam" id="NF010042">
    <property type="entry name" value="PRK13517.1-2"/>
    <property type="match status" value="1"/>
</dbReference>
<dbReference type="Pfam" id="PF04107">
    <property type="entry name" value="GCS2"/>
    <property type="match status" value="1"/>
</dbReference>
<comment type="similarity">
    <text evidence="5">Belongs to the glutamate--cysteine ligase type 2 family. YbdK subfamily.</text>
</comment>